<organism evidence="1 2">
    <name type="scientific">Bartonella jaculi</name>
    <dbReference type="NCBI Taxonomy" id="686226"/>
    <lineage>
        <taxon>Bacteria</taxon>
        <taxon>Pseudomonadati</taxon>
        <taxon>Pseudomonadota</taxon>
        <taxon>Alphaproteobacteria</taxon>
        <taxon>Hyphomicrobiales</taxon>
        <taxon>Bartonellaceae</taxon>
        <taxon>Bartonella</taxon>
    </lineage>
</organism>
<name>A0ABP9N7J3_9HYPH</name>
<protein>
    <submittedName>
        <fullName evidence="1">Uncharacterized protein</fullName>
    </submittedName>
</protein>
<reference evidence="2" key="1">
    <citation type="journal article" date="2019" name="Int. J. Syst. Evol. Microbiol.">
        <title>The Global Catalogue of Microorganisms (GCM) 10K type strain sequencing project: providing services to taxonomists for standard genome sequencing and annotation.</title>
        <authorList>
            <consortium name="The Broad Institute Genomics Platform"/>
            <consortium name="The Broad Institute Genome Sequencing Center for Infectious Disease"/>
            <person name="Wu L."/>
            <person name="Ma J."/>
        </authorList>
    </citation>
    <scope>NUCLEOTIDE SEQUENCE [LARGE SCALE GENOMIC DNA]</scope>
    <source>
        <strain evidence="2">JCM 17712</strain>
    </source>
</reference>
<accession>A0ABP9N7J3</accession>
<keyword evidence="2" id="KW-1185">Reference proteome</keyword>
<proteinExistence type="predicted"/>
<sequence>MTYATNKTGIYGAVNVFYALYVHSQKIDLNKTVKDFYAVRYFRFGNDEAFYFAPHLVGKN</sequence>
<dbReference type="Proteomes" id="UP001500864">
    <property type="component" value="Unassembled WGS sequence"/>
</dbReference>
<dbReference type="RefSeq" id="WP_345117254.1">
    <property type="nucleotide sequence ID" value="NZ_BAABIZ010000034.1"/>
</dbReference>
<evidence type="ECO:0000313" key="2">
    <source>
        <dbReference type="Proteomes" id="UP001500864"/>
    </source>
</evidence>
<gene>
    <name evidence="1" type="ORF">GCM10023261_15580</name>
</gene>
<comment type="caution">
    <text evidence="1">The sequence shown here is derived from an EMBL/GenBank/DDBJ whole genome shotgun (WGS) entry which is preliminary data.</text>
</comment>
<dbReference type="EMBL" id="BAABIZ010000034">
    <property type="protein sequence ID" value="GAA5111397.1"/>
    <property type="molecule type" value="Genomic_DNA"/>
</dbReference>
<evidence type="ECO:0000313" key="1">
    <source>
        <dbReference type="EMBL" id="GAA5111397.1"/>
    </source>
</evidence>